<dbReference type="GO" id="GO:0043565">
    <property type="term" value="F:sequence-specific DNA binding"/>
    <property type="evidence" value="ECO:0007669"/>
    <property type="project" value="InterPro"/>
</dbReference>
<dbReference type="AlphaFoldDB" id="A0A4R0NPW9"/>
<organism evidence="5 6">
    <name type="scientific">Pedobacter psychroterrae</name>
    <dbReference type="NCBI Taxonomy" id="2530453"/>
    <lineage>
        <taxon>Bacteria</taxon>
        <taxon>Pseudomonadati</taxon>
        <taxon>Bacteroidota</taxon>
        <taxon>Sphingobacteriia</taxon>
        <taxon>Sphingobacteriales</taxon>
        <taxon>Sphingobacteriaceae</taxon>
        <taxon>Pedobacter</taxon>
    </lineage>
</organism>
<keyword evidence="6" id="KW-1185">Reference proteome</keyword>
<dbReference type="SMART" id="SM00342">
    <property type="entry name" value="HTH_ARAC"/>
    <property type="match status" value="1"/>
</dbReference>
<feature type="domain" description="HTH araC/xylS-type" evidence="4">
    <location>
        <begin position="189"/>
        <end position="287"/>
    </location>
</feature>
<dbReference type="PANTHER" id="PTHR43280">
    <property type="entry name" value="ARAC-FAMILY TRANSCRIPTIONAL REGULATOR"/>
    <property type="match status" value="1"/>
</dbReference>
<dbReference type="Proteomes" id="UP000293347">
    <property type="component" value="Unassembled WGS sequence"/>
</dbReference>
<keyword evidence="3" id="KW-0804">Transcription</keyword>
<evidence type="ECO:0000313" key="6">
    <source>
        <dbReference type="Proteomes" id="UP000293347"/>
    </source>
</evidence>
<dbReference type="Gene3D" id="1.10.10.60">
    <property type="entry name" value="Homeodomain-like"/>
    <property type="match status" value="2"/>
</dbReference>
<dbReference type="InterPro" id="IPR018060">
    <property type="entry name" value="HTH_AraC"/>
</dbReference>
<dbReference type="SUPFAM" id="SSF46689">
    <property type="entry name" value="Homeodomain-like"/>
    <property type="match status" value="2"/>
</dbReference>
<dbReference type="PRINTS" id="PR00032">
    <property type="entry name" value="HTHARAC"/>
</dbReference>
<reference evidence="5 6" key="1">
    <citation type="submission" date="2019-02" db="EMBL/GenBank/DDBJ databases">
        <title>Pedobacter sp. RP-1-14 sp. nov., isolated from Arctic soil.</title>
        <authorList>
            <person name="Dahal R.H."/>
        </authorList>
    </citation>
    <scope>NUCLEOTIDE SEQUENCE [LARGE SCALE GENOMIC DNA]</scope>
    <source>
        <strain evidence="5 6">RP-1-14</strain>
    </source>
</reference>
<accession>A0A4R0NPW9</accession>
<evidence type="ECO:0000313" key="5">
    <source>
        <dbReference type="EMBL" id="TCD02856.1"/>
    </source>
</evidence>
<dbReference type="RefSeq" id="WP_131592884.1">
    <property type="nucleotide sequence ID" value="NZ_SJSL01000001.1"/>
</dbReference>
<keyword evidence="2" id="KW-0238">DNA-binding</keyword>
<gene>
    <name evidence="5" type="ORF">EZ437_02385</name>
</gene>
<evidence type="ECO:0000256" key="2">
    <source>
        <dbReference type="ARBA" id="ARBA00023125"/>
    </source>
</evidence>
<evidence type="ECO:0000259" key="4">
    <source>
        <dbReference type="PROSITE" id="PS01124"/>
    </source>
</evidence>
<name>A0A4R0NPW9_9SPHI</name>
<dbReference type="PANTHER" id="PTHR43280:SF2">
    <property type="entry name" value="HTH-TYPE TRANSCRIPTIONAL REGULATOR EXSA"/>
    <property type="match status" value="1"/>
</dbReference>
<protein>
    <submittedName>
        <fullName evidence="5">AraC family transcriptional regulator</fullName>
    </submittedName>
</protein>
<dbReference type="Pfam" id="PF12833">
    <property type="entry name" value="HTH_18"/>
    <property type="match status" value="1"/>
</dbReference>
<evidence type="ECO:0000256" key="3">
    <source>
        <dbReference type="ARBA" id="ARBA00023163"/>
    </source>
</evidence>
<keyword evidence="1" id="KW-0805">Transcription regulation</keyword>
<dbReference type="EMBL" id="SJSL01000001">
    <property type="protein sequence ID" value="TCD02856.1"/>
    <property type="molecule type" value="Genomic_DNA"/>
</dbReference>
<dbReference type="GO" id="GO:0003700">
    <property type="term" value="F:DNA-binding transcription factor activity"/>
    <property type="evidence" value="ECO:0007669"/>
    <property type="project" value="InterPro"/>
</dbReference>
<dbReference type="InterPro" id="IPR020449">
    <property type="entry name" value="Tscrpt_reg_AraC-type_HTH"/>
</dbReference>
<sequence length="289" mass="34164">MIKRILTHSFSLMNIDLVKLDSRWNYNNVISPYHRIYYIMSGEGEISHFEKKLKLEAGYLYIIPSFTLCNLSCDHFLEQYFVQFFEETSDGKSLFASSRSIFRVKADPVDVLNFERLRLINPRRGINRSDDPKIYEKDIYYKEYQELNMQQNTTQFLETQGILLQLVARFTSPEIMVQREREHIPVKILDTISYIVMNLHSPLPVRSLAERIHLNSEYFSRLFDQYTGSRPLAYITEKRIERAQYLIMTSRAKQTEIAKMTGFESLSHFSRTFKKITGMSPKAYGKYFS</sequence>
<dbReference type="InterPro" id="IPR009057">
    <property type="entry name" value="Homeodomain-like_sf"/>
</dbReference>
<dbReference type="PROSITE" id="PS01124">
    <property type="entry name" value="HTH_ARAC_FAMILY_2"/>
    <property type="match status" value="1"/>
</dbReference>
<dbReference type="OrthoDB" id="1007602at2"/>
<comment type="caution">
    <text evidence="5">The sequence shown here is derived from an EMBL/GenBank/DDBJ whole genome shotgun (WGS) entry which is preliminary data.</text>
</comment>
<evidence type="ECO:0000256" key="1">
    <source>
        <dbReference type="ARBA" id="ARBA00023015"/>
    </source>
</evidence>
<proteinExistence type="predicted"/>